<dbReference type="Proteomes" id="UP000050761">
    <property type="component" value="Unassembled WGS sequence"/>
</dbReference>
<evidence type="ECO:0000313" key="3">
    <source>
        <dbReference type="WBParaSite" id="HPBE_0001000701-mRNA-1"/>
    </source>
</evidence>
<organism evidence="2 3">
    <name type="scientific">Heligmosomoides polygyrus</name>
    <name type="common">Parasitic roundworm</name>
    <dbReference type="NCBI Taxonomy" id="6339"/>
    <lineage>
        <taxon>Eukaryota</taxon>
        <taxon>Metazoa</taxon>
        <taxon>Ecdysozoa</taxon>
        <taxon>Nematoda</taxon>
        <taxon>Chromadorea</taxon>
        <taxon>Rhabditida</taxon>
        <taxon>Rhabditina</taxon>
        <taxon>Rhabditomorpha</taxon>
        <taxon>Strongyloidea</taxon>
        <taxon>Heligmosomidae</taxon>
        <taxon>Heligmosomoides</taxon>
    </lineage>
</organism>
<keyword evidence="2" id="KW-1185">Reference proteome</keyword>
<name>A0A183FQJ2_HELPZ</name>
<accession>A0A183FQJ2</accession>
<proteinExistence type="predicted"/>
<sequence length="69" mass="7695">METKMYGGRLVLCVRNDAIRQRFGVAPIAEKLREARLRFDGPWKAAQGTTEATLARYVALGLKDGWCAP</sequence>
<gene>
    <name evidence="1" type="ORF">HPBE_LOCUS10008</name>
</gene>
<accession>A0A3P7Y667</accession>
<protein>
    <submittedName>
        <fullName evidence="3">Transposase</fullName>
    </submittedName>
</protein>
<evidence type="ECO:0000313" key="2">
    <source>
        <dbReference type="Proteomes" id="UP000050761"/>
    </source>
</evidence>
<dbReference type="EMBL" id="UZAH01026620">
    <property type="protein sequence ID" value="VDO83220.1"/>
    <property type="molecule type" value="Genomic_DNA"/>
</dbReference>
<dbReference type="AlphaFoldDB" id="A0A183FQJ2"/>
<dbReference type="WBParaSite" id="HPBE_0001000701-mRNA-1">
    <property type="protein sequence ID" value="HPBE_0001000701-mRNA-1"/>
    <property type="gene ID" value="HPBE_0001000701"/>
</dbReference>
<reference evidence="1 2" key="1">
    <citation type="submission" date="2018-11" db="EMBL/GenBank/DDBJ databases">
        <authorList>
            <consortium name="Pathogen Informatics"/>
        </authorList>
    </citation>
    <scope>NUCLEOTIDE SEQUENCE [LARGE SCALE GENOMIC DNA]</scope>
</reference>
<reference evidence="3" key="2">
    <citation type="submission" date="2019-09" db="UniProtKB">
        <authorList>
            <consortium name="WormBaseParasite"/>
        </authorList>
    </citation>
    <scope>IDENTIFICATION</scope>
</reference>
<dbReference type="OrthoDB" id="5901095at2759"/>
<evidence type="ECO:0000313" key="1">
    <source>
        <dbReference type="EMBL" id="VDO83220.1"/>
    </source>
</evidence>